<dbReference type="PANTHER" id="PTHR13408:SF12">
    <property type="entry name" value="DNA-DIRECTED RNA POLYMERASE III SUBUNIT RPC4-RELATED"/>
    <property type="match status" value="1"/>
</dbReference>
<dbReference type="GO" id="GO:0005666">
    <property type="term" value="C:RNA polymerase III complex"/>
    <property type="evidence" value="ECO:0007669"/>
    <property type="project" value="InterPro"/>
</dbReference>
<dbReference type="AlphaFoldDB" id="A0A1S2Z3R8"/>
<dbReference type="OrthoDB" id="5836119at2759"/>
<reference evidence="3" key="1">
    <citation type="submission" date="2025-08" db="UniProtKB">
        <authorList>
            <consortium name="RefSeq"/>
        </authorList>
    </citation>
    <scope>IDENTIFICATION</scope>
    <source>
        <tissue evidence="3">Etiolated seedlings</tissue>
    </source>
</reference>
<dbReference type="InterPro" id="IPR007811">
    <property type="entry name" value="RPC4"/>
</dbReference>
<accession>A0A1S2Z3R8</accession>
<feature type="compositionally biased region" description="Basic and acidic residues" evidence="1">
    <location>
        <begin position="56"/>
        <end position="65"/>
    </location>
</feature>
<dbReference type="eggNOG" id="KOG3122">
    <property type="taxonomic scope" value="Eukaryota"/>
</dbReference>
<dbReference type="PANTHER" id="PTHR13408">
    <property type="entry name" value="DNA-DIRECTED RNA POLYMERASE III"/>
    <property type="match status" value="1"/>
</dbReference>
<dbReference type="GO" id="GO:0003677">
    <property type="term" value="F:DNA binding"/>
    <property type="evidence" value="ECO:0007669"/>
    <property type="project" value="InterPro"/>
</dbReference>
<dbReference type="GeneID" id="101505757"/>
<feature type="region of interest" description="Disordered" evidence="1">
    <location>
        <begin position="1"/>
        <end position="106"/>
    </location>
</feature>
<sequence>MDKDPNETPRPPRKVKYTPKKLKPRETKIQSRCGADEQNSVETQARVHRLNLEAPVARRETKVEKQSSLQVAFGPKGSSSPSLKTFSSGNSKTSGSKSKISANEKNGSTHYSTAIVDQSNTCVIDVADDDTTDSSDGKIKKDYKDPWDLNSNYPITLPLRKPYSGDPEILNEIEFGEAATNVEYDDKTLDSAKELGLLQDSNEQHRMLFFKLPVVLPFIKGEEKSGTSKVAANTKKGTNLLELPGGYMGKMLVYKSGAVKIKLGETLFDVSPGTKSICAQDVIAMNTAQKHCCNLGTVDAKVVVTPDFGSIELEDR</sequence>
<feature type="compositionally biased region" description="Basic residues" evidence="1">
    <location>
        <begin position="11"/>
        <end position="23"/>
    </location>
</feature>
<keyword evidence="2" id="KW-1185">Reference proteome</keyword>
<dbReference type="STRING" id="3827.A0A1S2Z3R8"/>
<proteinExistence type="predicted"/>
<evidence type="ECO:0000313" key="3">
    <source>
        <dbReference type="RefSeq" id="XP_004514515.1"/>
    </source>
</evidence>
<dbReference type="PaxDb" id="3827-XP_004514515.1"/>
<evidence type="ECO:0000256" key="1">
    <source>
        <dbReference type="SAM" id="MobiDB-lite"/>
    </source>
</evidence>
<feature type="compositionally biased region" description="Low complexity" evidence="1">
    <location>
        <begin position="84"/>
        <end position="101"/>
    </location>
</feature>
<protein>
    <submittedName>
        <fullName evidence="3">Uncharacterized protein LOC101505757 isoform X1</fullName>
    </submittedName>
</protein>
<dbReference type="Pfam" id="PF05132">
    <property type="entry name" value="RNA_pol_Rpc4"/>
    <property type="match status" value="1"/>
</dbReference>
<name>A0A1S2Z3R8_CICAR</name>
<evidence type="ECO:0000313" key="2">
    <source>
        <dbReference type="Proteomes" id="UP000087171"/>
    </source>
</evidence>
<dbReference type="Proteomes" id="UP000087171">
    <property type="component" value="Unplaced"/>
</dbReference>
<dbReference type="RefSeq" id="XP_004514515.1">
    <property type="nucleotide sequence ID" value="XM_004514458.3"/>
</dbReference>
<organism evidence="2 3">
    <name type="scientific">Cicer arietinum</name>
    <name type="common">Chickpea</name>
    <name type="synonym">Garbanzo</name>
    <dbReference type="NCBI Taxonomy" id="3827"/>
    <lineage>
        <taxon>Eukaryota</taxon>
        <taxon>Viridiplantae</taxon>
        <taxon>Streptophyta</taxon>
        <taxon>Embryophyta</taxon>
        <taxon>Tracheophyta</taxon>
        <taxon>Spermatophyta</taxon>
        <taxon>Magnoliopsida</taxon>
        <taxon>eudicotyledons</taxon>
        <taxon>Gunneridae</taxon>
        <taxon>Pentapetalae</taxon>
        <taxon>rosids</taxon>
        <taxon>fabids</taxon>
        <taxon>Fabales</taxon>
        <taxon>Fabaceae</taxon>
        <taxon>Papilionoideae</taxon>
        <taxon>50 kb inversion clade</taxon>
        <taxon>NPAAA clade</taxon>
        <taxon>Hologalegina</taxon>
        <taxon>IRL clade</taxon>
        <taxon>Cicereae</taxon>
        <taxon>Cicer</taxon>
    </lineage>
</organism>
<gene>
    <name evidence="3" type="primary">LOC101505757</name>
</gene>
<dbReference type="KEGG" id="cam:101505757"/>
<dbReference type="GO" id="GO:0042797">
    <property type="term" value="P:tRNA transcription by RNA polymerase III"/>
    <property type="evidence" value="ECO:0007669"/>
    <property type="project" value="TreeGrafter"/>
</dbReference>